<evidence type="ECO:0000256" key="5">
    <source>
        <dbReference type="ARBA" id="ARBA00023136"/>
    </source>
</evidence>
<protein>
    <submittedName>
        <fullName evidence="7">Uncharacterized protein</fullName>
    </submittedName>
</protein>
<dbReference type="Gene3D" id="6.10.110.10">
    <property type="match status" value="1"/>
</dbReference>
<organism evidence="7 8">
    <name type="scientific">Periconia macrospinosa</name>
    <dbReference type="NCBI Taxonomy" id="97972"/>
    <lineage>
        <taxon>Eukaryota</taxon>
        <taxon>Fungi</taxon>
        <taxon>Dikarya</taxon>
        <taxon>Ascomycota</taxon>
        <taxon>Pezizomycotina</taxon>
        <taxon>Dothideomycetes</taxon>
        <taxon>Pleosporomycetidae</taxon>
        <taxon>Pleosporales</taxon>
        <taxon>Massarineae</taxon>
        <taxon>Periconiaceae</taxon>
        <taxon>Periconia</taxon>
    </lineage>
</organism>
<feature type="non-terminal residue" evidence="7">
    <location>
        <position position="1"/>
    </location>
</feature>
<evidence type="ECO:0000256" key="2">
    <source>
        <dbReference type="ARBA" id="ARBA00007262"/>
    </source>
</evidence>
<feature type="signal peptide" evidence="6">
    <location>
        <begin position="1"/>
        <end position="18"/>
    </location>
</feature>
<dbReference type="EMBL" id="KZ805774">
    <property type="protein sequence ID" value="PVH91822.1"/>
    <property type="molecule type" value="Genomic_DNA"/>
</dbReference>
<feature type="chain" id="PRO_5016122910" evidence="6">
    <location>
        <begin position="19"/>
        <end position="78"/>
    </location>
</feature>
<dbReference type="Pfam" id="PF06140">
    <property type="entry name" value="Ifi-6-16"/>
    <property type="match status" value="1"/>
</dbReference>
<evidence type="ECO:0000313" key="8">
    <source>
        <dbReference type="Proteomes" id="UP000244855"/>
    </source>
</evidence>
<reference evidence="7 8" key="1">
    <citation type="journal article" date="2018" name="Sci. Rep.">
        <title>Comparative genomics provides insights into the lifestyle and reveals functional heterogeneity of dark septate endophytic fungi.</title>
        <authorList>
            <person name="Knapp D.G."/>
            <person name="Nemeth J.B."/>
            <person name="Barry K."/>
            <person name="Hainaut M."/>
            <person name="Henrissat B."/>
            <person name="Johnson J."/>
            <person name="Kuo A."/>
            <person name="Lim J.H.P."/>
            <person name="Lipzen A."/>
            <person name="Nolan M."/>
            <person name="Ohm R.A."/>
            <person name="Tamas L."/>
            <person name="Grigoriev I.V."/>
            <person name="Spatafora J.W."/>
            <person name="Nagy L.G."/>
            <person name="Kovacs G.M."/>
        </authorList>
    </citation>
    <scope>NUCLEOTIDE SEQUENCE [LARGE SCALE GENOMIC DNA]</scope>
    <source>
        <strain evidence="7 8">DSE2036</strain>
    </source>
</reference>
<comment type="subcellular location">
    <subcellularLocation>
        <location evidence="1">Membrane</location>
        <topology evidence="1">Multi-pass membrane protein</topology>
    </subcellularLocation>
</comment>
<dbReference type="InterPro" id="IPR009311">
    <property type="entry name" value="IFI6/IFI27-like"/>
</dbReference>
<name>A0A2V1D1B6_9PLEO</name>
<gene>
    <name evidence="7" type="ORF">DM02DRAFT_468089</name>
</gene>
<sequence length="78" mass="7149">AVGLGLFGLASLVNPALGIAGFSALGPTAGTAAAAWQSSIGVVQAGSVFAWCQSAAMGGSAAGTIVAMQGVGAGVTGL</sequence>
<proteinExistence type="inferred from homology"/>
<evidence type="ECO:0000256" key="4">
    <source>
        <dbReference type="ARBA" id="ARBA00022989"/>
    </source>
</evidence>
<dbReference type="GO" id="GO:0016020">
    <property type="term" value="C:membrane"/>
    <property type="evidence" value="ECO:0007669"/>
    <property type="project" value="UniProtKB-SubCell"/>
</dbReference>
<dbReference type="OrthoDB" id="1668230at2759"/>
<dbReference type="Proteomes" id="UP000244855">
    <property type="component" value="Unassembled WGS sequence"/>
</dbReference>
<dbReference type="InterPro" id="IPR038213">
    <property type="entry name" value="IFI6/IFI27-like_sf"/>
</dbReference>
<feature type="non-terminal residue" evidence="7">
    <location>
        <position position="78"/>
    </location>
</feature>
<accession>A0A2V1D1B6</accession>
<dbReference type="AlphaFoldDB" id="A0A2V1D1B6"/>
<evidence type="ECO:0000256" key="3">
    <source>
        <dbReference type="ARBA" id="ARBA00022692"/>
    </source>
</evidence>
<keyword evidence="5" id="KW-0472">Membrane</keyword>
<keyword evidence="3" id="KW-0812">Transmembrane</keyword>
<evidence type="ECO:0000313" key="7">
    <source>
        <dbReference type="EMBL" id="PVH91822.1"/>
    </source>
</evidence>
<keyword evidence="8" id="KW-1185">Reference proteome</keyword>
<comment type="similarity">
    <text evidence="2">Belongs to the IFI6/IFI27 family.</text>
</comment>
<evidence type="ECO:0000256" key="6">
    <source>
        <dbReference type="SAM" id="SignalP"/>
    </source>
</evidence>
<keyword evidence="4" id="KW-1133">Transmembrane helix</keyword>
<evidence type="ECO:0000256" key="1">
    <source>
        <dbReference type="ARBA" id="ARBA00004141"/>
    </source>
</evidence>
<keyword evidence="6" id="KW-0732">Signal</keyword>